<keyword evidence="7" id="KW-0653">Protein transport</keyword>
<dbReference type="EMBL" id="WIUZ02000001">
    <property type="protein sequence ID" value="KAF9792897.1"/>
    <property type="molecule type" value="Genomic_DNA"/>
</dbReference>
<name>A0A9P6HSB4_9AGAM</name>
<keyword evidence="15" id="KW-1185">Reference proteome</keyword>
<evidence type="ECO:0000256" key="12">
    <source>
        <dbReference type="ARBA" id="ARBA00031407"/>
    </source>
</evidence>
<protein>
    <recommendedName>
        <fullName evidence="4">Mitochondrial import inner membrane translocase subunit TIM16</fullName>
    </recommendedName>
    <alternativeName>
        <fullName evidence="3">Mitochondrial import inner membrane translocase subunit tim16</fullName>
    </alternativeName>
    <alternativeName>
        <fullName evidence="11 12">Presequence translocated-associated motor subunit PAM16</fullName>
    </alternativeName>
</protein>
<sequence>MSAPRAIIQILITGTQIFGKALYAAGTQAVKNAKQRPEALGADVAGVGKATSGSVTDKLTREHRLTLDEAHLILNTKKEDQLERVLTNYEHLFKQNSPPETTTPAKPVAGKRAQAKYHSHYLQSKVVRARERIEAEHKLQSTISEQGPSSTLESAPPNP</sequence>
<dbReference type="Gene3D" id="1.10.287.110">
    <property type="entry name" value="DnaJ domain"/>
    <property type="match status" value="1"/>
</dbReference>
<feature type="region of interest" description="Disordered" evidence="13">
    <location>
        <begin position="93"/>
        <end position="117"/>
    </location>
</feature>
<dbReference type="OrthoDB" id="10262892at2759"/>
<evidence type="ECO:0000256" key="10">
    <source>
        <dbReference type="ARBA" id="ARBA00023136"/>
    </source>
</evidence>
<keyword evidence="9" id="KW-0496">Mitochondrion</keyword>
<dbReference type="GO" id="GO:0005744">
    <property type="term" value="C:TIM23 mitochondrial import inner membrane translocase complex"/>
    <property type="evidence" value="ECO:0007669"/>
    <property type="project" value="InterPro"/>
</dbReference>
<feature type="compositionally biased region" description="Polar residues" evidence="13">
    <location>
        <begin position="140"/>
        <end position="153"/>
    </location>
</feature>
<evidence type="ECO:0000256" key="11">
    <source>
        <dbReference type="ARBA" id="ARBA00030422"/>
    </source>
</evidence>
<dbReference type="Pfam" id="PF03656">
    <property type="entry name" value="Pam16"/>
    <property type="match status" value="1"/>
</dbReference>
<keyword evidence="8" id="KW-0811">Translocation</keyword>
<feature type="compositionally biased region" description="Polar residues" evidence="13">
    <location>
        <begin position="94"/>
        <end position="104"/>
    </location>
</feature>
<dbReference type="Proteomes" id="UP000736335">
    <property type="component" value="Unassembled WGS sequence"/>
</dbReference>
<reference evidence="14" key="1">
    <citation type="journal article" date="2020" name="Nat. Commun.">
        <title>Large-scale genome sequencing of mycorrhizal fungi provides insights into the early evolution of symbiotic traits.</title>
        <authorList>
            <person name="Miyauchi S."/>
            <person name="Kiss E."/>
            <person name="Kuo A."/>
            <person name="Drula E."/>
            <person name="Kohler A."/>
            <person name="Sanchez-Garcia M."/>
            <person name="Morin E."/>
            <person name="Andreopoulos B."/>
            <person name="Barry K.W."/>
            <person name="Bonito G."/>
            <person name="Buee M."/>
            <person name="Carver A."/>
            <person name="Chen C."/>
            <person name="Cichocki N."/>
            <person name="Clum A."/>
            <person name="Culley D."/>
            <person name="Crous P.W."/>
            <person name="Fauchery L."/>
            <person name="Girlanda M."/>
            <person name="Hayes R.D."/>
            <person name="Keri Z."/>
            <person name="LaButti K."/>
            <person name="Lipzen A."/>
            <person name="Lombard V."/>
            <person name="Magnuson J."/>
            <person name="Maillard F."/>
            <person name="Murat C."/>
            <person name="Nolan M."/>
            <person name="Ohm R.A."/>
            <person name="Pangilinan J."/>
            <person name="Pereira M.F."/>
            <person name="Perotto S."/>
            <person name="Peter M."/>
            <person name="Pfister S."/>
            <person name="Riley R."/>
            <person name="Sitrit Y."/>
            <person name="Stielow J.B."/>
            <person name="Szollosi G."/>
            <person name="Zifcakova L."/>
            <person name="Stursova M."/>
            <person name="Spatafora J.W."/>
            <person name="Tedersoo L."/>
            <person name="Vaario L.M."/>
            <person name="Yamada A."/>
            <person name="Yan M."/>
            <person name="Wang P."/>
            <person name="Xu J."/>
            <person name="Bruns T."/>
            <person name="Baldrian P."/>
            <person name="Vilgalys R."/>
            <person name="Dunand C."/>
            <person name="Henrissat B."/>
            <person name="Grigoriev I.V."/>
            <person name="Hibbett D."/>
            <person name="Nagy L.G."/>
            <person name="Martin F.M."/>
        </authorList>
    </citation>
    <scope>NUCLEOTIDE SEQUENCE</scope>
    <source>
        <strain evidence="14">UH-Tt-Lm1</strain>
    </source>
</reference>
<evidence type="ECO:0000256" key="13">
    <source>
        <dbReference type="SAM" id="MobiDB-lite"/>
    </source>
</evidence>
<feature type="region of interest" description="Disordered" evidence="13">
    <location>
        <begin position="134"/>
        <end position="159"/>
    </location>
</feature>
<evidence type="ECO:0000256" key="9">
    <source>
        <dbReference type="ARBA" id="ARBA00023128"/>
    </source>
</evidence>
<keyword evidence="5" id="KW-0813">Transport</keyword>
<evidence type="ECO:0000256" key="4">
    <source>
        <dbReference type="ARBA" id="ARBA00020721"/>
    </source>
</evidence>
<dbReference type="PANTHER" id="PTHR12388">
    <property type="entry name" value="MITOCHONDRIA ASSOCIATED GRANULOCYTE MACROPHAGE CSF SIGNALING MOLECULE"/>
    <property type="match status" value="1"/>
</dbReference>
<evidence type="ECO:0000256" key="6">
    <source>
        <dbReference type="ARBA" id="ARBA00022792"/>
    </source>
</evidence>
<evidence type="ECO:0000256" key="3">
    <source>
        <dbReference type="ARBA" id="ARBA00013571"/>
    </source>
</evidence>
<dbReference type="GO" id="GO:0030150">
    <property type="term" value="P:protein import into mitochondrial matrix"/>
    <property type="evidence" value="ECO:0007669"/>
    <property type="project" value="InterPro"/>
</dbReference>
<evidence type="ECO:0000256" key="5">
    <source>
        <dbReference type="ARBA" id="ARBA00022448"/>
    </source>
</evidence>
<keyword evidence="10" id="KW-0472">Membrane</keyword>
<dbReference type="AlphaFoldDB" id="A0A9P6HSB4"/>
<evidence type="ECO:0000256" key="7">
    <source>
        <dbReference type="ARBA" id="ARBA00022927"/>
    </source>
</evidence>
<dbReference type="InterPro" id="IPR005341">
    <property type="entry name" value="Tim16"/>
</dbReference>
<evidence type="ECO:0000313" key="15">
    <source>
        <dbReference type="Proteomes" id="UP000736335"/>
    </source>
</evidence>
<evidence type="ECO:0000256" key="1">
    <source>
        <dbReference type="ARBA" id="ARBA00004637"/>
    </source>
</evidence>
<comment type="caution">
    <text evidence="14">The sequence shown here is derived from an EMBL/GenBank/DDBJ whole genome shotgun (WGS) entry which is preliminary data.</text>
</comment>
<organism evidence="14 15">
    <name type="scientific">Thelephora terrestris</name>
    <dbReference type="NCBI Taxonomy" id="56493"/>
    <lineage>
        <taxon>Eukaryota</taxon>
        <taxon>Fungi</taxon>
        <taxon>Dikarya</taxon>
        <taxon>Basidiomycota</taxon>
        <taxon>Agaricomycotina</taxon>
        <taxon>Agaricomycetes</taxon>
        <taxon>Thelephorales</taxon>
        <taxon>Thelephoraceae</taxon>
        <taxon>Thelephora</taxon>
    </lineage>
</organism>
<gene>
    <name evidence="14" type="ORF">BJ322DRAFT_1031898</name>
</gene>
<dbReference type="PANTHER" id="PTHR12388:SF0">
    <property type="entry name" value="MITOCHONDRIAL IMPORT INNER MEMBRANE TRANSLOCASE SUBUNIT TIM16"/>
    <property type="match status" value="1"/>
</dbReference>
<evidence type="ECO:0000256" key="8">
    <source>
        <dbReference type="ARBA" id="ARBA00023010"/>
    </source>
</evidence>
<comment type="subcellular location">
    <subcellularLocation>
        <location evidence="1">Mitochondrion inner membrane</location>
        <topology evidence="1">Peripheral membrane protein</topology>
    </subcellularLocation>
</comment>
<proteinExistence type="inferred from homology"/>
<evidence type="ECO:0000313" key="14">
    <source>
        <dbReference type="EMBL" id="KAF9792897.1"/>
    </source>
</evidence>
<reference evidence="14" key="2">
    <citation type="submission" date="2020-11" db="EMBL/GenBank/DDBJ databases">
        <authorList>
            <consortium name="DOE Joint Genome Institute"/>
            <person name="Kuo A."/>
            <person name="Miyauchi S."/>
            <person name="Kiss E."/>
            <person name="Drula E."/>
            <person name="Kohler A."/>
            <person name="Sanchez-Garcia M."/>
            <person name="Andreopoulos B."/>
            <person name="Barry K.W."/>
            <person name="Bonito G."/>
            <person name="Buee M."/>
            <person name="Carver A."/>
            <person name="Chen C."/>
            <person name="Cichocki N."/>
            <person name="Clum A."/>
            <person name="Culley D."/>
            <person name="Crous P.W."/>
            <person name="Fauchery L."/>
            <person name="Girlanda M."/>
            <person name="Hayes R."/>
            <person name="Keri Z."/>
            <person name="Labutti K."/>
            <person name="Lipzen A."/>
            <person name="Lombard V."/>
            <person name="Magnuson J."/>
            <person name="Maillard F."/>
            <person name="Morin E."/>
            <person name="Murat C."/>
            <person name="Nolan M."/>
            <person name="Ohm R."/>
            <person name="Pangilinan J."/>
            <person name="Pereira M."/>
            <person name="Perotto S."/>
            <person name="Peter M."/>
            <person name="Riley R."/>
            <person name="Sitrit Y."/>
            <person name="Stielow B."/>
            <person name="Szollosi G."/>
            <person name="Zifcakova L."/>
            <person name="Stursova M."/>
            <person name="Spatafora J.W."/>
            <person name="Tedersoo L."/>
            <person name="Vaario L.-M."/>
            <person name="Yamada A."/>
            <person name="Yan M."/>
            <person name="Wang P."/>
            <person name="Xu J."/>
            <person name="Bruns T."/>
            <person name="Baldrian P."/>
            <person name="Vilgalys R."/>
            <person name="Henrissat B."/>
            <person name="Grigoriev I.V."/>
            <person name="Hibbett D."/>
            <person name="Nagy L.G."/>
            <person name="Martin F.M."/>
        </authorList>
    </citation>
    <scope>NUCLEOTIDE SEQUENCE</scope>
    <source>
        <strain evidence="14">UH-Tt-Lm1</strain>
    </source>
</reference>
<dbReference type="InterPro" id="IPR036869">
    <property type="entry name" value="J_dom_sf"/>
</dbReference>
<evidence type="ECO:0000256" key="2">
    <source>
        <dbReference type="ARBA" id="ARBA00008817"/>
    </source>
</evidence>
<accession>A0A9P6HSB4</accession>
<comment type="similarity">
    <text evidence="2">Belongs to the TIM16/PAM16 family.</text>
</comment>
<keyword evidence="6" id="KW-0999">Mitochondrion inner membrane</keyword>